<feature type="transmembrane region" description="Helical" evidence="1">
    <location>
        <begin position="332"/>
        <end position="350"/>
    </location>
</feature>
<evidence type="ECO:0000313" key="3">
    <source>
        <dbReference type="EMBL" id="AVB76682.1"/>
    </source>
</evidence>
<proteinExistence type="predicted"/>
<protein>
    <submittedName>
        <fullName evidence="4">Putative membrane protein</fullName>
    </submittedName>
    <submittedName>
        <fullName evidence="3">Tripartite tricarboxylate transporter TctA family protein</fullName>
    </submittedName>
</protein>
<gene>
    <name evidence="4" type="ORF">HNP96_000825</name>
    <name evidence="3" type="ORF">MMJJ_13030</name>
</gene>
<reference evidence="3" key="2">
    <citation type="submission" date="2018-02" db="EMBL/GenBank/DDBJ databases">
        <title>Complete genome sequence of the Methanococcus maripaludis type strain JJ (DSM 2067), a model for selenoprotein synthesis in Archaea.</title>
        <authorList>
            <person name="Poehlein A."/>
            <person name="Heym D."/>
            <person name="Quitzke V."/>
            <person name="Fersch J."/>
            <person name="Daniel R."/>
            <person name="Rother M."/>
        </authorList>
    </citation>
    <scope>NUCLEOTIDE SEQUENCE [LARGE SCALE GENOMIC DNA]</scope>
    <source>
        <strain evidence="3">DSM 2067</strain>
    </source>
</reference>
<dbReference type="Pfam" id="PF01970">
    <property type="entry name" value="TctA"/>
    <property type="match status" value="1"/>
</dbReference>
<feature type="domain" description="DUF112" evidence="2">
    <location>
        <begin position="5"/>
        <end position="384"/>
    </location>
</feature>
<sequence length="398" mass="44653">MINNLFFLIFGTFTGTITGLIPGIHPNTLIPISIILYPYFGSSNYFSFLIGLLISHYFLNYIPSAFIGVPDDESAVAAVPMHNLTILGRGYEAVVLAGFGAFFGIICSIFLFLIISRINIDFQSFYSYLKPFLPYILMLFLLISVIFSKNRVWTTLIILFSGILGIIVFYKNPSFDYSLTVIFTGMFGIPLLFENLTKKELKSQFISFPELKLSYLKSAVFGTFGGFLRIFIPATGGAQINYFLSKLIKEENIENFIISQGSITLSNELFSILALMMIGTGRSGISEAIRTLKIEYTQSELFSSVLIATGISFLSLTVISKYFLQNINKFDYGLISKVLIVFCTILVLILSFKAYLIYHVVIYLISISIGVLCVKNRVNLSNMMGVLIFPTILYFLKI</sequence>
<evidence type="ECO:0000256" key="1">
    <source>
        <dbReference type="SAM" id="Phobius"/>
    </source>
</evidence>
<name>A0A2L1CBD2_METMI</name>
<feature type="transmembrane region" description="Helical" evidence="1">
    <location>
        <begin position="301"/>
        <end position="320"/>
    </location>
</feature>
<feature type="transmembrane region" description="Helical" evidence="1">
    <location>
        <begin position="153"/>
        <end position="170"/>
    </location>
</feature>
<evidence type="ECO:0000313" key="6">
    <source>
        <dbReference type="Proteomes" id="UP000590564"/>
    </source>
</evidence>
<feature type="transmembrane region" description="Helical" evidence="1">
    <location>
        <begin position="356"/>
        <end position="373"/>
    </location>
</feature>
<feature type="transmembrane region" description="Helical" evidence="1">
    <location>
        <begin position="127"/>
        <end position="147"/>
    </location>
</feature>
<accession>A0A2L1CBD2</accession>
<evidence type="ECO:0000313" key="5">
    <source>
        <dbReference type="Proteomes" id="UP000239462"/>
    </source>
</evidence>
<feature type="transmembrane region" description="Helical" evidence="1">
    <location>
        <begin position="380"/>
        <end position="396"/>
    </location>
</feature>
<dbReference type="PANTHER" id="PTHR42204">
    <property type="entry name" value="INTEGRAL MEMBRANE PROTEIN"/>
    <property type="match status" value="1"/>
</dbReference>
<organism evidence="3 5">
    <name type="scientific">Methanococcus maripaludis</name>
    <name type="common">Methanococcus deltae</name>
    <dbReference type="NCBI Taxonomy" id="39152"/>
    <lineage>
        <taxon>Archaea</taxon>
        <taxon>Methanobacteriati</taxon>
        <taxon>Methanobacteriota</taxon>
        <taxon>Methanomada group</taxon>
        <taxon>Methanococci</taxon>
        <taxon>Methanococcales</taxon>
        <taxon>Methanococcaceae</taxon>
        <taxon>Methanococcus</taxon>
    </lineage>
</organism>
<dbReference type="EMBL" id="CP026606">
    <property type="protein sequence ID" value="AVB76682.1"/>
    <property type="molecule type" value="Genomic_DNA"/>
</dbReference>
<dbReference type="Proteomes" id="UP000239462">
    <property type="component" value="Chromosome"/>
</dbReference>
<evidence type="ECO:0000313" key="4">
    <source>
        <dbReference type="EMBL" id="MBB6496804.1"/>
    </source>
</evidence>
<keyword evidence="1" id="KW-0812">Transmembrane</keyword>
<reference evidence="4 6" key="3">
    <citation type="submission" date="2020-08" db="EMBL/GenBank/DDBJ databases">
        <title>Genomic Encyclopedia of Type Strains, Phase IV (KMG-V): Genome sequencing to study the core and pangenomes of soil and plant-associated prokaryotes.</title>
        <authorList>
            <person name="Whitman W."/>
        </authorList>
    </citation>
    <scope>NUCLEOTIDE SEQUENCE [LARGE SCALE GENOMIC DNA]</scope>
    <source>
        <strain evidence="4 6">D1</strain>
    </source>
</reference>
<feature type="transmembrane region" description="Helical" evidence="1">
    <location>
        <begin position="6"/>
        <end position="24"/>
    </location>
</feature>
<dbReference type="AlphaFoldDB" id="A0A2L1CBD2"/>
<dbReference type="PANTHER" id="PTHR42204:SF1">
    <property type="entry name" value="INTEGRAL MEMBRANE PROTEIN"/>
    <property type="match status" value="1"/>
</dbReference>
<keyword evidence="1" id="KW-1133">Transmembrane helix</keyword>
<dbReference type="KEGG" id="mmad:MMJJ_13030"/>
<dbReference type="InterPro" id="IPR002823">
    <property type="entry name" value="DUF112_TM"/>
</dbReference>
<feature type="transmembrane region" description="Helical" evidence="1">
    <location>
        <begin position="93"/>
        <end position="115"/>
    </location>
</feature>
<feature type="transmembrane region" description="Helical" evidence="1">
    <location>
        <begin position="219"/>
        <end position="244"/>
    </location>
</feature>
<dbReference type="GeneID" id="36102389"/>
<dbReference type="Proteomes" id="UP000590564">
    <property type="component" value="Unassembled WGS sequence"/>
</dbReference>
<dbReference type="EMBL" id="JACHED010000001">
    <property type="protein sequence ID" value="MBB6496804.1"/>
    <property type="molecule type" value="Genomic_DNA"/>
</dbReference>
<keyword evidence="1" id="KW-0472">Membrane</keyword>
<feature type="transmembrane region" description="Helical" evidence="1">
    <location>
        <begin position="36"/>
        <end position="59"/>
    </location>
</feature>
<reference evidence="5" key="1">
    <citation type="journal article" date="2018" name="Genome Announc.">
        <title>Complete Genome Sequence of the Methanococcus maripaludis Type Strain JJ (DSM 2067), a Model for Selenoprotein Synthesis in Archaea.</title>
        <authorList>
            <person name="Poehlein A."/>
            <person name="Heym D."/>
            <person name="Quitzke V."/>
            <person name="Fersch J."/>
            <person name="Daniel R."/>
            <person name="Rother M."/>
        </authorList>
    </citation>
    <scope>NUCLEOTIDE SEQUENCE [LARGE SCALE GENOMIC DNA]</scope>
    <source>
        <strain evidence="5">DSM 2067</strain>
    </source>
</reference>
<dbReference type="RefSeq" id="WP_104838144.1">
    <property type="nucleotide sequence ID" value="NZ_CP026606.1"/>
</dbReference>
<feature type="transmembrane region" description="Helical" evidence="1">
    <location>
        <begin position="177"/>
        <end position="193"/>
    </location>
</feature>
<evidence type="ECO:0000259" key="2">
    <source>
        <dbReference type="Pfam" id="PF01970"/>
    </source>
</evidence>